<dbReference type="SUPFAM" id="SSF160719">
    <property type="entry name" value="gpW/gp25-like"/>
    <property type="match status" value="1"/>
</dbReference>
<proteinExistence type="predicted"/>
<dbReference type="EMBL" id="LR796167">
    <property type="protein sequence ID" value="CAB4123133.1"/>
    <property type="molecule type" value="Genomic_DNA"/>
</dbReference>
<evidence type="ECO:0000259" key="1">
    <source>
        <dbReference type="Pfam" id="PF04965"/>
    </source>
</evidence>
<protein>
    <submittedName>
        <fullName evidence="2">Baseplate wedge subunit</fullName>
    </submittedName>
</protein>
<evidence type="ECO:0000313" key="2">
    <source>
        <dbReference type="EMBL" id="CAB4123133.1"/>
    </source>
</evidence>
<gene>
    <name evidence="2" type="ORF">UFOVP29_292</name>
</gene>
<organism evidence="2">
    <name type="scientific">uncultured Caudovirales phage</name>
    <dbReference type="NCBI Taxonomy" id="2100421"/>
    <lineage>
        <taxon>Viruses</taxon>
        <taxon>Duplodnaviria</taxon>
        <taxon>Heunggongvirae</taxon>
        <taxon>Uroviricota</taxon>
        <taxon>Caudoviricetes</taxon>
        <taxon>Peduoviridae</taxon>
        <taxon>Maltschvirus</taxon>
        <taxon>Maltschvirus maltsch</taxon>
    </lineage>
</organism>
<accession>A0A6J5KPI6</accession>
<name>A0A6J5KPI6_9CAUD</name>
<reference evidence="2" key="1">
    <citation type="submission" date="2020-04" db="EMBL/GenBank/DDBJ databases">
        <authorList>
            <person name="Chiriac C."/>
            <person name="Salcher M."/>
            <person name="Ghai R."/>
            <person name="Kavagutti S V."/>
        </authorList>
    </citation>
    <scope>NUCLEOTIDE SEQUENCE</scope>
</reference>
<dbReference type="Pfam" id="PF04965">
    <property type="entry name" value="GPW_gp25"/>
    <property type="match status" value="1"/>
</dbReference>
<feature type="domain" description="IraD/Gp25-like" evidence="1">
    <location>
        <begin position="29"/>
        <end position="98"/>
    </location>
</feature>
<sequence>MAQQLYQRLFYGYSTVDTNVKNQQFADIELIQRDLINAFYTRPGERVMMPTWGCAIWNLLYEPFDAFTQQSVIDEVNRVVATDPRVQANNVTVTVYDQGMQIQMDLYYVPLNVAKTFSLDFDKRTAEAY</sequence>
<dbReference type="InterPro" id="IPR007048">
    <property type="entry name" value="IraD/Gp25-like"/>
</dbReference>
<dbReference type="Gene3D" id="3.10.450.40">
    <property type="match status" value="1"/>
</dbReference>